<gene>
    <name evidence="1" type="ORF">SAMN02745129_0374</name>
</gene>
<proteinExistence type="predicted"/>
<sequence>MRLTVAAVAIGVGIASLGYSPASHANLDQLAASVCDYVASDDKNRLRRKLKDHRLKLRNIYDNVQCEGVSLLRLAMIKDAQDVGVFIAKQVPKRTLTEPESDGATVLQWAESNGHGGSQIVQEIGERTAS</sequence>
<reference evidence="1 2" key="1">
    <citation type="submission" date="2016-11" db="EMBL/GenBank/DDBJ databases">
        <authorList>
            <person name="Jaros S."/>
            <person name="Januszkiewicz K."/>
            <person name="Wedrychowicz H."/>
        </authorList>
    </citation>
    <scope>NUCLEOTIDE SEQUENCE [LARGE SCALE GENOMIC DNA]</scope>
    <source>
        <strain evidence="1 2">DSM 16917</strain>
    </source>
</reference>
<dbReference type="RefSeq" id="WP_067665267.1">
    <property type="nucleotide sequence ID" value="NZ_FQXG01000013.1"/>
</dbReference>
<name>A0A1M5ZKY0_9GAMM</name>
<dbReference type="Pfam" id="PF12514">
    <property type="entry name" value="DUF3718"/>
    <property type="match status" value="1"/>
</dbReference>
<dbReference type="OrthoDB" id="6197363at2"/>
<organism evidence="1 2">
    <name type="scientific">Ferrimonas marina</name>
    <dbReference type="NCBI Taxonomy" id="299255"/>
    <lineage>
        <taxon>Bacteria</taxon>
        <taxon>Pseudomonadati</taxon>
        <taxon>Pseudomonadota</taxon>
        <taxon>Gammaproteobacteria</taxon>
        <taxon>Alteromonadales</taxon>
        <taxon>Ferrimonadaceae</taxon>
        <taxon>Ferrimonas</taxon>
    </lineage>
</organism>
<dbReference type="EMBL" id="FQXG01000013">
    <property type="protein sequence ID" value="SHI24811.1"/>
    <property type="molecule type" value="Genomic_DNA"/>
</dbReference>
<evidence type="ECO:0008006" key="3">
    <source>
        <dbReference type="Google" id="ProtNLM"/>
    </source>
</evidence>
<accession>A0A1M5ZKY0</accession>
<keyword evidence="2" id="KW-1185">Reference proteome</keyword>
<evidence type="ECO:0000313" key="2">
    <source>
        <dbReference type="Proteomes" id="UP000184268"/>
    </source>
</evidence>
<dbReference type="Proteomes" id="UP000184268">
    <property type="component" value="Unassembled WGS sequence"/>
</dbReference>
<dbReference type="AlphaFoldDB" id="A0A1M5ZKY0"/>
<protein>
    <recommendedName>
        <fullName evidence="3">DUF3718 domain-containing protein</fullName>
    </recommendedName>
</protein>
<evidence type="ECO:0000313" key="1">
    <source>
        <dbReference type="EMBL" id="SHI24811.1"/>
    </source>
</evidence>
<dbReference type="InterPro" id="IPR022193">
    <property type="entry name" value="DUF3718"/>
</dbReference>